<keyword evidence="1" id="KW-0472">Membrane</keyword>
<evidence type="ECO:0000313" key="3">
    <source>
        <dbReference type="Proteomes" id="UP000244162"/>
    </source>
</evidence>
<comment type="caution">
    <text evidence="2">The sequence shown here is derived from an EMBL/GenBank/DDBJ whole genome shotgun (WGS) entry which is preliminary data.</text>
</comment>
<evidence type="ECO:0000256" key="1">
    <source>
        <dbReference type="SAM" id="Phobius"/>
    </source>
</evidence>
<feature type="transmembrane region" description="Helical" evidence="1">
    <location>
        <begin position="36"/>
        <end position="53"/>
    </location>
</feature>
<feature type="transmembrane region" description="Helical" evidence="1">
    <location>
        <begin position="290"/>
        <end position="311"/>
    </location>
</feature>
<feature type="transmembrane region" description="Helical" evidence="1">
    <location>
        <begin position="228"/>
        <end position="250"/>
    </location>
</feature>
<accession>A0A2T5FVZ5</accession>
<feature type="transmembrane region" description="Helical" evidence="1">
    <location>
        <begin position="97"/>
        <end position="118"/>
    </location>
</feature>
<dbReference type="InterPro" id="IPR038770">
    <property type="entry name" value="Na+/solute_symporter_sf"/>
</dbReference>
<organism evidence="2 3">
    <name type="scientific">Sphingomonas oleivorans</name>
    <dbReference type="NCBI Taxonomy" id="1735121"/>
    <lineage>
        <taxon>Bacteria</taxon>
        <taxon>Pseudomonadati</taxon>
        <taxon>Pseudomonadota</taxon>
        <taxon>Alphaproteobacteria</taxon>
        <taxon>Sphingomonadales</taxon>
        <taxon>Sphingomonadaceae</taxon>
        <taxon>Sphingomonas</taxon>
    </lineage>
</organism>
<dbReference type="PANTHER" id="PTHR18640">
    <property type="entry name" value="SOLUTE CARRIER FAMILY 10 MEMBER 7"/>
    <property type="match status" value="1"/>
</dbReference>
<feature type="transmembrane region" description="Helical" evidence="1">
    <location>
        <begin position="202"/>
        <end position="222"/>
    </location>
</feature>
<dbReference type="Proteomes" id="UP000244162">
    <property type="component" value="Unassembled WGS sequence"/>
</dbReference>
<keyword evidence="1" id="KW-1133">Transmembrane helix</keyword>
<dbReference type="PANTHER" id="PTHR18640:SF5">
    <property type="entry name" value="SODIUM_BILE ACID COTRANSPORTER 7"/>
    <property type="match status" value="1"/>
</dbReference>
<dbReference type="GO" id="GO:0005886">
    <property type="term" value="C:plasma membrane"/>
    <property type="evidence" value="ECO:0007669"/>
    <property type="project" value="TreeGrafter"/>
</dbReference>
<dbReference type="Pfam" id="PF13593">
    <property type="entry name" value="SBF_like"/>
    <property type="match status" value="1"/>
</dbReference>
<dbReference type="AlphaFoldDB" id="A0A2T5FVZ5"/>
<protein>
    <submittedName>
        <fullName evidence="2">Bile acid:sodium symporter</fullName>
    </submittedName>
</protein>
<dbReference type="EMBL" id="NWBU01000010">
    <property type="protein sequence ID" value="PTQ09951.1"/>
    <property type="molecule type" value="Genomic_DNA"/>
</dbReference>
<dbReference type="InterPro" id="IPR016833">
    <property type="entry name" value="Put_Na-Bile_cotransptr"/>
</dbReference>
<feature type="transmembrane region" description="Helical" evidence="1">
    <location>
        <begin position="130"/>
        <end position="155"/>
    </location>
</feature>
<keyword evidence="3" id="KW-1185">Reference proteome</keyword>
<keyword evidence="1" id="KW-0812">Transmembrane</keyword>
<reference evidence="2 3" key="1">
    <citation type="submission" date="2017-09" db="EMBL/GenBank/DDBJ databases">
        <title>Sphingomonas panjinensis sp.nov., isolated from oil-contaminated soil.</title>
        <authorList>
            <person name="Wang L."/>
            <person name="Chen L."/>
        </authorList>
    </citation>
    <scope>NUCLEOTIDE SEQUENCE [LARGE SCALE GENOMIC DNA]</scope>
    <source>
        <strain evidence="2 3">FW-11</strain>
    </source>
</reference>
<gene>
    <name evidence="2" type="ORF">CLG96_12405</name>
</gene>
<sequence length="319" mass="34200">MLRRLLPDPFILALLATVALASILPARGGGADLVDVLATIAIVLLFFLHGAKLPREAVLAGLKHWRLHLTILAFTFLAFPLMGLAASRLFPGLMPPALWTGILFLCALPSTVQSSIAFTSLARGNVPAAIASASASQIMGIFLTPPIVGLLASAHGGTIEFGSVSGILLQLLLPFLAGHLLRPWIGRWVDANKKYISYSDRSAILISVYSAFSAAVIEGIWSRLPLPSLALLFLVCAVLLAIMLTLTQLGTKLLGFAREDRITAIFCGTKKSIVTGVPMARVLFAGPDMGLVLLPVMIFHQMQLMACAWLARRWGNRTD</sequence>
<name>A0A2T5FVZ5_9SPHN</name>
<evidence type="ECO:0000313" key="2">
    <source>
        <dbReference type="EMBL" id="PTQ09951.1"/>
    </source>
</evidence>
<proteinExistence type="predicted"/>
<dbReference type="Gene3D" id="1.20.1530.20">
    <property type="match status" value="1"/>
</dbReference>
<dbReference type="OrthoDB" id="9792271at2"/>
<feature type="transmembrane region" description="Helical" evidence="1">
    <location>
        <begin position="161"/>
        <end position="181"/>
    </location>
</feature>
<dbReference type="PIRSF" id="PIRSF026166">
    <property type="entry name" value="UCP026166"/>
    <property type="match status" value="1"/>
</dbReference>
<feature type="transmembrane region" description="Helical" evidence="1">
    <location>
        <begin position="262"/>
        <end position="284"/>
    </location>
</feature>
<feature type="transmembrane region" description="Helical" evidence="1">
    <location>
        <begin position="65"/>
        <end position="85"/>
    </location>
</feature>